<dbReference type="InterPro" id="IPR050640">
    <property type="entry name" value="Bact_2-comp_sensor_kinase"/>
</dbReference>
<dbReference type="Pfam" id="PF06580">
    <property type="entry name" value="His_kinase"/>
    <property type="match status" value="1"/>
</dbReference>
<feature type="transmembrane region" description="Helical" evidence="1">
    <location>
        <begin position="231"/>
        <end position="251"/>
    </location>
</feature>
<dbReference type="AlphaFoldDB" id="A0A1M6F7S7"/>
<feature type="transmembrane region" description="Helical" evidence="1">
    <location>
        <begin position="313"/>
        <end position="330"/>
    </location>
</feature>
<protein>
    <submittedName>
        <fullName evidence="3">Sensor histidine kinase YesM</fullName>
    </submittedName>
</protein>
<feature type="domain" description="Signal transduction histidine kinase internal region" evidence="2">
    <location>
        <begin position="375"/>
        <end position="447"/>
    </location>
</feature>
<feature type="transmembrane region" description="Helical" evidence="1">
    <location>
        <begin position="287"/>
        <end position="306"/>
    </location>
</feature>
<feature type="transmembrane region" description="Helical" evidence="1">
    <location>
        <begin position="167"/>
        <end position="193"/>
    </location>
</feature>
<reference evidence="4" key="1">
    <citation type="submission" date="2016-11" db="EMBL/GenBank/DDBJ databases">
        <authorList>
            <person name="Varghese N."/>
            <person name="Submissions S."/>
        </authorList>
    </citation>
    <scope>NUCLEOTIDE SEQUENCE [LARGE SCALE GENOMIC DNA]</scope>
    <source>
        <strain evidence="4">DSM 22623</strain>
    </source>
</reference>
<keyword evidence="3" id="KW-0808">Transferase</keyword>
<evidence type="ECO:0000259" key="2">
    <source>
        <dbReference type="Pfam" id="PF06580"/>
    </source>
</evidence>
<dbReference type="Proteomes" id="UP000184432">
    <property type="component" value="Unassembled WGS sequence"/>
</dbReference>
<name>A0A1M6F7S7_9FLAO</name>
<dbReference type="OrthoDB" id="625140at2"/>
<dbReference type="RefSeq" id="WP_073315965.1">
    <property type="nucleotide sequence ID" value="NZ_FQYP01000004.1"/>
</dbReference>
<keyword evidence="3" id="KW-0418">Kinase</keyword>
<dbReference type="InterPro" id="IPR010559">
    <property type="entry name" value="Sig_transdc_His_kin_internal"/>
</dbReference>
<feature type="transmembrane region" description="Helical" evidence="1">
    <location>
        <begin position="336"/>
        <end position="352"/>
    </location>
</feature>
<keyword evidence="1" id="KW-0812">Transmembrane</keyword>
<feature type="transmembrane region" description="Helical" evidence="1">
    <location>
        <begin position="200"/>
        <end position="219"/>
    </location>
</feature>
<evidence type="ECO:0000313" key="3">
    <source>
        <dbReference type="EMBL" id="SHI93733.1"/>
    </source>
</evidence>
<keyword evidence="1" id="KW-1133">Transmembrane helix</keyword>
<dbReference type="STRING" id="570521.SAMN04488508_104135"/>
<keyword evidence="1" id="KW-0472">Membrane</keyword>
<sequence>MNRFGIFKIVVFITSIACFISCENDFKVQAPQIRYKTGDTLNWRLKNIDDNSWSLQRENSKDAIFWARTTIRIDQHPQEDTPQGLLIYGFGAYEVYWDEVLIGRNGTPGKEHLKKGEVDRSFIIPDSLAKKGEHFLALRISQRYYPDQKRGFAFVVSSYKNLIQSPVVLTAITYIFAGAFLLTAVYFFMLYFYNKRFFPVLLFSICSFLFSVLIVVEYIKFFLPIHYSVFYIRLEIIGVLTFLIAFLIPVYFSIQFSLPKRKLLLSSYFILLLFIFFYFRGRYDHTTALLIICMWVFSIIIVGIATYKKTENAIVVLGSLLINILLYYLITYDFSLIISFTILLLSMFYVLARHIQKQREAFEHSLVETSRLKNELLKKKIQPHFLMNTLTSLIDWVEESPSKGVDFIEALAEEFDLLNQVEDKKLIPIDQEIQLCKSFLNIMRYRKEIIYSWNDEGIDPTQSIPPAILHTLVENGITHCMPDDQNEIHFHLSQESSSSYRSYRLCTVASLRNPEKPIEDGTGNTYIKARLTESYGRKWDFESYQTPEGWKNIITIYS</sequence>
<evidence type="ECO:0000313" key="4">
    <source>
        <dbReference type="Proteomes" id="UP000184432"/>
    </source>
</evidence>
<evidence type="ECO:0000256" key="1">
    <source>
        <dbReference type="SAM" id="Phobius"/>
    </source>
</evidence>
<dbReference type="GO" id="GO:0016020">
    <property type="term" value="C:membrane"/>
    <property type="evidence" value="ECO:0007669"/>
    <property type="project" value="InterPro"/>
</dbReference>
<keyword evidence="4" id="KW-1185">Reference proteome</keyword>
<accession>A0A1M6F7S7</accession>
<dbReference type="PANTHER" id="PTHR34220:SF7">
    <property type="entry name" value="SENSOR HISTIDINE KINASE YPDA"/>
    <property type="match status" value="1"/>
</dbReference>
<dbReference type="GO" id="GO:0000155">
    <property type="term" value="F:phosphorelay sensor kinase activity"/>
    <property type="evidence" value="ECO:0007669"/>
    <property type="project" value="InterPro"/>
</dbReference>
<dbReference type="PANTHER" id="PTHR34220">
    <property type="entry name" value="SENSOR HISTIDINE KINASE YPDA"/>
    <property type="match status" value="1"/>
</dbReference>
<organism evidence="3 4">
    <name type="scientific">Aquimarina spongiae</name>
    <dbReference type="NCBI Taxonomy" id="570521"/>
    <lineage>
        <taxon>Bacteria</taxon>
        <taxon>Pseudomonadati</taxon>
        <taxon>Bacteroidota</taxon>
        <taxon>Flavobacteriia</taxon>
        <taxon>Flavobacteriales</taxon>
        <taxon>Flavobacteriaceae</taxon>
        <taxon>Aquimarina</taxon>
    </lineage>
</organism>
<dbReference type="EMBL" id="FQYP01000004">
    <property type="protein sequence ID" value="SHI93733.1"/>
    <property type="molecule type" value="Genomic_DNA"/>
</dbReference>
<proteinExistence type="predicted"/>
<gene>
    <name evidence="3" type="ORF">SAMN04488508_104135</name>
</gene>
<feature type="transmembrane region" description="Helical" evidence="1">
    <location>
        <begin position="263"/>
        <end position="281"/>
    </location>
</feature>